<dbReference type="KEGG" id="fte:Fluta_2443"/>
<reference evidence="1 2" key="1">
    <citation type="journal article" date="2011" name="Stand. Genomic Sci.">
        <title>Complete genome sequence of the gliding freshwater bacterium Fluviicola taffensis type strain (RW262).</title>
        <authorList>
            <person name="Woyke T."/>
            <person name="Chertkov O."/>
            <person name="Lapidus A."/>
            <person name="Nolan M."/>
            <person name="Lucas S."/>
            <person name="Del Rio T.G."/>
            <person name="Tice H."/>
            <person name="Cheng J.F."/>
            <person name="Tapia R."/>
            <person name="Han C."/>
            <person name="Goodwin L."/>
            <person name="Pitluck S."/>
            <person name="Liolios K."/>
            <person name="Pagani I."/>
            <person name="Ivanova N."/>
            <person name="Huntemann M."/>
            <person name="Mavromatis K."/>
            <person name="Mikhailova N."/>
            <person name="Pati A."/>
            <person name="Chen A."/>
            <person name="Palaniappan K."/>
            <person name="Land M."/>
            <person name="Hauser L."/>
            <person name="Brambilla E.M."/>
            <person name="Rohde M."/>
            <person name="Mwirichia R."/>
            <person name="Sikorski J."/>
            <person name="Tindall B.J."/>
            <person name="Goker M."/>
            <person name="Bristow J."/>
            <person name="Eisen J.A."/>
            <person name="Markowitz V."/>
            <person name="Hugenholtz P."/>
            <person name="Klenk H.P."/>
            <person name="Kyrpides N.C."/>
        </authorList>
    </citation>
    <scope>NUCLEOTIDE SEQUENCE [LARGE SCALE GENOMIC DNA]</scope>
    <source>
        <strain evidence="2">DSM 16823 / RW262 / RW262</strain>
    </source>
</reference>
<accession>F2ID34</accession>
<name>F2ID34_FLUTR</name>
<dbReference type="AlphaFoldDB" id="F2ID34"/>
<gene>
    <name evidence="1" type="ordered locus">Fluta_2443</name>
</gene>
<dbReference type="RefSeq" id="WP_013687198.1">
    <property type="nucleotide sequence ID" value="NC_015321.1"/>
</dbReference>
<sequence length="286" mass="32847">MTKMNIAVFFSIIALVFMSCEGKLKKTPLIDGTFETKVKLNDSIILINRYDSNEKLNSKDYENLNTKIHKIFYYDEFGALKESAIGYPDKTNTNFSYVDCKYFDSKGNLKSRKILNSDYTVLAHYYCDSTLNVFRKVFYGELTKRKISEISCTENKIIDLENTDFLNVNRKGNLLYLKPSWFKGIHKRAMITINSYDGINRNFISEVVVENKRDLCVDLRKIDTFKVVSITVSVEHGSKFGMPLLVPISILIDDFNHIPENNLFPVIVKDGQIRSGKYLLEGGKAT</sequence>
<organism evidence="1 2">
    <name type="scientific">Fluviicola taffensis (strain DSM 16823 / NCIMB 13979 / RW262)</name>
    <dbReference type="NCBI Taxonomy" id="755732"/>
    <lineage>
        <taxon>Bacteria</taxon>
        <taxon>Pseudomonadati</taxon>
        <taxon>Bacteroidota</taxon>
        <taxon>Flavobacteriia</taxon>
        <taxon>Flavobacteriales</taxon>
        <taxon>Crocinitomicaceae</taxon>
        <taxon>Fluviicola</taxon>
    </lineage>
</organism>
<keyword evidence="2" id="KW-1185">Reference proteome</keyword>
<evidence type="ECO:0000313" key="1">
    <source>
        <dbReference type="EMBL" id="AEA44428.1"/>
    </source>
</evidence>
<dbReference type="HOGENOM" id="CLU_972371_0_0_10"/>
<dbReference type="EMBL" id="CP002542">
    <property type="protein sequence ID" value="AEA44428.1"/>
    <property type="molecule type" value="Genomic_DNA"/>
</dbReference>
<proteinExistence type="predicted"/>
<dbReference type="Proteomes" id="UP000007463">
    <property type="component" value="Chromosome"/>
</dbReference>
<evidence type="ECO:0000313" key="2">
    <source>
        <dbReference type="Proteomes" id="UP000007463"/>
    </source>
</evidence>
<dbReference type="PROSITE" id="PS51257">
    <property type="entry name" value="PROKAR_LIPOPROTEIN"/>
    <property type="match status" value="1"/>
</dbReference>
<protein>
    <recommendedName>
        <fullName evidence="3">Lipoprotein</fullName>
    </recommendedName>
</protein>
<evidence type="ECO:0008006" key="3">
    <source>
        <dbReference type="Google" id="ProtNLM"/>
    </source>
</evidence>
<reference evidence="2" key="2">
    <citation type="submission" date="2011-02" db="EMBL/GenBank/DDBJ databases">
        <title>The complete genome of Fluviicola taffensis DSM 16823.</title>
        <authorList>
            <consortium name="US DOE Joint Genome Institute (JGI-PGF)"/>
            <person name="Lucas S."/>
            <person name="Copeland A."/>
            <person name="Lapidus A."/>
            <person name="Bruce D."/>
            <person name="Goodwin L."/>
            <person name="Pitluck S."/>
            <person name="Kyrpides N."/>
            <person name="Mavromatis K."/>
            <person name="Ivanova N."/>
            <person name="Mikhailova N."/>
            <person name="Pagani I."/>
            <person name="Chertkov O."/>
            <person name="Detter J.C."/>
            <person name="Han C."/>
            <person name="Tapia R."/>
            <person name="Land M."/>
            <person name="Hauser L."/>
            <person name="Markowitz V."/>
            <person name="Cheng J.-F."/>
            <person name="Hugenholtz P."/>
            <person name="Woyke T."/>
            <person name="Wu D."/>
            <person name="Tindall B."/>
            <person name="Pomrenke H.G."/>
            <person name="Brambilla E."/>
            <person name="Klenk H.-P."/>
            <person name="Eisen J.A."/>
        </authorList>
    </citation>
    <scope>NUCLEOTIDE SEQUENCE [LARGE SCALE GENOMIC DNA]</scope>
    <source>
        <strain evidence="2">DSM 16823 / RW262 / RW262</strain>
    </source>
</reference>